<dbReference type="Proteomes" id="UP000318571">
    <property type="component" value="Chromosome 1"/>
</dbReference>
<gene>
    <name evidence="3" type="ORF">TCAL_12116</name>
</gene>
<accession>A0A553NTF2</accession>
<dbReference type="EMBL" id="VCGU01000010">
    <property type="protein sequence ID" value="TRY68711.1"/>
    <property type="molecule type" value="Genomic_DNA"/>
</dbReference>
<keyword evidence="1" id="KW-0812">Transmembrane</keyword>
<feature type="chain" id="PRO_5021711982" evidence="2">
    <location>
        <begin position="27"/>
        <end position="129"/>
    </location>
</feature>
<dbReference type="AlphaFoldDB" id="A0A553NTF2"/>
<protein>
    <submittedName>
        <fullName evidence="3">Uncharacterized protein</fullName>
    </submittedName>
</protein>
<keyword evidence="4" id="KW-1185">Reference proteome</keyword>
<proteinExistence type="predicted"/>
<sequence length="129" mass="14904">MKVSRICVMLTTFNLISILTYRSAFSKTVTASFLPEDHIPRERVSRSLYFGLGDPIKALNFIFSAKTSAFLLSLFLTANVAIIIAWTLLHYSYWDPKKTNSTNKVRWLRQIDFFTNPDTAMENIMITWV</sequence>
<evidence type="ECO:0000256" key="2">
    <source>
        <dbReference type="SAM" id="SignalP"/>
    </source>
</evidence>
<keyword evidence="2" id="KW-0732">Signal</keyword>
<organism evidence="3 4">
    <name type="scientific">Tigriopus californicus</name>
    <name type="common">Marine copepod</name>
    <dbReference type="NCBI Taxonomy" id="6832"/>
    <lineage>
        <taxon>Eukaryota</taxon>
        <taxon>Metazoa</taxon>
        <taxon>Ecdysozoa</taxon>
        <taxon>Arthropoda</taxon>
        <taxon>Crustacea</taxon>
        <taxon>Multicrustacea</taxon>
        <taxon>Hexanauplia</taxon>
        <taxon>Copepoda</taxon>
        <taxon>Harpacticoida</taxon>
        <taxon>Harpacticidae</taxon>
        <taxon>Tigriopus</taxon>
    </lineage>
</organism>
<evidence type="ECO:0000313" key="3">
    <source>
        <dbReference type="EMBL" id="TRY68711.1"/>
    </source>
</evidence>
<feature type="signal peptide" evidence="2">
    <location>
        <begin position="1"/>
        <end position="26"/>
    </location>
</feature>
<evidence type="ECO:0000313" key="4">
    <source>
        <dbReference type="Proteomes" id="UP000318571"/>
    </source>
</evidence>
<feature type="transmembrane region" description="Helical" evidence="1">
    <location>
        <begin position="69"/>
        <end position="89"/>
    </location>
</feature>
<reference evidence="3 4" key="1">
    <citation type="journal article" date="2018" name="Nat. Ecol. Evol.">
        <title>Genomic signatures of mitonuclear coevolution across populations of Tigriopus californicus.</title>
        <authorList>
            <person name="Barreto F.S."/>
            <person name="Watson E.T."/>
            <person name="Lima T.G."/>
            <person name="Willett C.S."/>
            <person name="Edmands S."/>
            <person name="Li W."/>
            <person name="Burton R.S."/>
        </authorList>
    </citation>
    <scope>NUCLEOTIDE SEQUENCE [LARGE SCALE GENOMIC DNA]</scope>
    <source>
        <strain evidence="3 4">San Diego</strain>
    </source>
</reference>
<feature type="non-terminal residue" evidence="3">
    <location>
        <position position="129"/>
    </location>
</feature>
<keyword evidence="1" id="KW-0472">Membrane</keyword>
<keyword evidence="1" id="KW-1133">Transmembrane helix</keyword>
<comment type="caution">
    <text evidence="3">The sequence shown here is derived from an EMBL/GenBank/DDBJ whole genome shotgun (WGS) entry which is preliminary data.</text>
</comment>
<evidence type="ECO:0000256" key="1">
    <source>
        <dbReference type="SAM" id="Phobius"/>
    </source>
</evidence>
<name>A0A553NTF2_TIGCA</name>